<name>A0A552U7E7_9SPHN</name>
<feature type="transmembrane region" description="Helical" evidence="1">
    <location>
        <begin position="311"/>
        <end position="332"/>
    </location>
</feature>
<evidence type="ECO:0000313" key="3">
    <source>
        <dbReference type="EMBL" id="TRW14143.1"/>
    </source>
</evidence>
<evidence type="ECO:0000256" key="1">
    <source>
        <dbReference type="SAM" id="Phobius"/>
    </source>
</evidence>
<feature type="transmembrane region" description="Helical" evidence="1">
    <location>
        <begin position="244"/>
        <end position="263"/>
    </location>
</feature>
<gene>
    <name evidence="3" type="ORF">FMM06_10480</name>
</gene>
<dbReference type="AlphaFoldDB" id="A0A552U7E7"/>
<feature type="transmembrane region" description="Helical" evidence="1">
    <location>
        <begin position="275"/>
        <end position="291"/>
    </location>
</feature>
<dbReference type="InterPro" id="IPR007349">
    <property type="entry name" value="DUF418"/>
</dbReference>
<dbReference type="Pfam" id="PF04235">
    <property type="entry name" value="DUF418"/>
    <property type="match status" value="1"/>
</dbReference>
<feature type="transmembrane region" description="Helical" evidence="1">
    <location>
        <begin position="148"/>
        <end position="165"/>
    </location>
</feature>
<dbReference type="EMBL" id="VJWA01000002">
    <property type="protein sequence ID" value="TRW14143.1"/>
    <property type="molecule type" value="Genomic_DNA"/>
</dbReference>
<dbReference type="PANTHER" id="PTHR30590:SF2">
    <property type="entry name" value="INNER MEMBRANE PROTEIN"/>
    <property type="match status" value="1"/>
</dbReference>
<protein>
    <submittedName>
        <fullName evidence="3">DUF418 domain-containing protein</fullName>
    </submittedName>
</protein>
<dbReference type="OrthoDB" id="9807744at2"/>
<reference evidence="3 4" key="1">
    <citation type="submission" date="2019-07" db="EMBL/GenBank/DDBJ databases">
        <title>Novel species isolated from glacier.</title>
        <authorList>
            <person name="Liu Q."/>
            <person name="Xin Y.-H."/>
        </authorList>
    </citation>
    <scope>NUCLEOTIDE SEQUENCE [LARGE SCALE GENOMIC DNA]</scope>
    <source>
        <strain evidence="3 4">LB1R16</strain>
    </source>
</reference>
<dbReference type="InterPro" id="IPR052529">
    <property type="entry name" value="Bact_Transport_Assoc"/>
</dbReference>
<evidence type="ECO:0000259" key="2">
    <source>
        <dbReference type="Pfam" id="PF04235"/>
    </source>
</evidence>
<dbReference type="Proteomes" id="UP000317894">
    <property type="component" value="Unassembled WGS sequence"/>
</dbReference>
<feature type="transmembrane region" description="Helical" evidence="1">
    <location>
        <begin position="20"/>
        <end position="38"/>
    </location>
</feature>
<comment type="caution">
    <text evidence="3">The sequence shown here is derived from an EMBL/GenBank/DDBJ whole genome shotgun (WGS) entry which is preliminary data.</text>
</comment>
<feature type="transmembrane region" description="Helical" evidence="1">
    <location>
        <begin position="377"/>
        <end position="400"/>
    </location>
</feature>
<sequence length="436" mass="48065">MTTAPVGRITERERIAQLDVLRGLAILLILFMNVPYMGDVVTEDYLPQRLSWTAFDQAWWWVNRLLDGTQRGLLELLFGAGVLIMARTAMTPDGPVAVADLHIRRNLWLAAFGIANGVILFWEGDILLSYGCAALLIFPFRTLRVRQLLIIGIAMSVALWSHNLVDYIERVDLAERAAATATTPAQSADRAAAQRDLDKYTREVRVPDPAVAAMQIAGNKGSWTDFAVYRVMSWAYVQFTGVGIFWENVVEAFAAMLIGMALFKTGIIQGKASRRTYWWLLGLGYGIGWGLRIDATIDAMRFSGEPYIGLFTHSLARLPIVMDHIGAVALLLQSRTGARLLAPFQATGRLPLTTYLGASLVAMLVFGPLGGQFAQHGYGTLATGAALFMALQLAGANLWLRNFANGPVEWLWKSLGYNRRQPFRRGDPLIGAEATS</sequence>
<accession>A0A552U7E7</accession>
<proteinExistence type="predicted"/>
<keyword evidence="1" id="KW-0812">Transmembrane</keyword>
<evidence type="ECO:0000313" key="4">
    <source>
        <dbReference type="Proteomes" id="UP000317894"/>
    </source>
</evidence>
<feature type="transmembrane region" description="Helical" evidence="1">
    <location>
        <begin position="352"/>
        <end position="371"/>
    </location>
</feature>
<keyword evidence="1" id="KW-1133">Transmembrane helix</keyword>
<dbReference type="PANTHER" id="PTHR30590">
    <property type="entry name" value="INNER MEMBRANE PROTEIN"/>
    <property type="match status" value="1"/>
</dbReference>
<organism evidence="3 4">
    <name type="scientific">Glacieibacterium frigidum</name>
    <dbReference type="NCBI Taxonomy" id="2593303"/>
    <lineage>
        <taxon>Bacteria</taxon>
        <taxon>Pseudomonadati</taxon>
        <taxon>Pseudomonadota</taxon>
        <taxon>Alphaproteobacteria</taxon>
        <taxon>Sphingomonadales</taxon>
        <taxon>Sphingosinicellaceae</taxon>
        <taxon>Glacieibacterium</taxon>
    </lineage>
</organism>
<keyword evidence="1" id="KW-0472">Membrane</keyword>
<keyword evidence="4" id="KW-1185">Reference proteome</keyword>
<feature type="domain" description="DUF418" evidence="2">
    <location>
        <begin position="262"/>
        <end position="417"/>
    </location>
</feature>
<dbReference type="RefSeq" id="WP_144237349.1">
    <property type="nucleotide sequence ID" value="NZ_VJWA01000002.1"/>
</dbReference>
<feature type="transmembrane region" description="Helical" evidence="1">
    <location>
        <begin position="110"/>
        <end position="136"/>
    </location>
</feature>